<dbReference type="Proteomes" id="UP000693946">
    <property type="component" value="Linkage Group LG14"/>
</dbReference>
<evidence type="ECO:0000256" key="12">
    <source>
        <dbReference type="ARBA" id="ARBA00023329"/>
    </source>
</evidence>
<evidence type="ECO:0000256" key="14">
    <source>
        <dbReference type="ARBA" id="ARBA00073225"/>
    </source>
</evidence>
<keyword evidence="6" id="KW-0967">Endosome</keyword>
<evidence type="ECO:0000259" key="18">
    <source>
        <dbReference type="PROSITE" id="PS50178"/>
    </source>
</evidence>
<evidence type="ECO:0000313" key="22">
    <source>
        <dbReference type="Proteomes" id="UP000693946"/>
    </source>
</evidence>
<evidence type="ECO:0000256" key="1">
    <source>
        <dbReference type="ARBA" id="ARBA00004177"/>
    </source>
</evidence>
<keyword evidence="9" id="KW-0007">Acetylation</keyword>
<comment type="caution">
    <text evidence="21">The sequence shown here is derived from an EMBL/GenBank/DDBJ whole genome shotgun (WGS) entry which is preliminary data.</text>
</comment>
<dbReference type="GO" id="GO:0005764">
    <property type="term" value="C:lysosome"/>
    <property type="evidence" value="ECO:0007669"/>
    <property type="project" value="UniProtKB-SubCell"/>
</dbReference>
<feature type="domain" description="GOLD" evidence="20">
    <location>
        <begin position="1397"/>
        <end position="1507"/>
    </location>
</feature>
<evidence type="ECO:0000256" key="16">
    <source>
        <dbReference type="SAM" id="Coils"/>
    </source>
</evidence>
<evidence type="ECO:0000313" key="21">
    <source>
        <dbReference type="EMBL" id="KAG7513612.1"/>
    </source>
</evidence>
<comment type="subcellular location">
    <subcellularLocation>
        <location evidence="3">Cytoplasmic vesicle</location>
        <location evidence="3">Autophagosome</location>
    </subcellularLocation>
    <subcellularLocation>
        <location evidence="1">Endosome</location>
    </subcellularLocation>
    <subcellularLocation>
        <location evidence="2">Lysosome</location>
    </subcellularLocation>
</comment>
<evidence type="ECO:0000256" key="17">
    <source>
        <dbReference type="SAM" id="MobiDB-lite"/>
    </source>
</evidence>
<dbReference type="InterPro" id="IPR017455">
    <property type="entry name" value="Znf_FYVE-rel"/>
</dbReference>
<dbReference type="PROSITE" id="PS50866">
    <property type="entry name" value="GOLD"/>
    <property type="match status" value="1"/>
</dbReference>
<proteinExistence type="predicted"/>
<dbReference type="FunFam" id="3.30.40.10:FF:000341">
    <property type="entry name" value="FYVE and coiled-coil domain containing 1"/>
    <property type="match status" value="1"/>
</dbReference>
<accession>A0AAV6SAD6</accession>
<dbReference type="PANTHER" id="PTHR46753">
    <property type="entry name" value="FYVE AND COILED-COIL DOMAIN-CONTAINING PROTEIN 1"/>
    <property type="match status" value="1"/>
</dbReference>
<keyword evidence="22" id="KW-1185">Reference proteome</keyword>
<dbReference type="SMART" id="SM00064">
    <property type="entry name" value="FYVE"/>
    <property type="match status" value="1"/>
</dbReference>
<keyword evidence="4" id="KW-0597">Phosphoprotein</keyword>
<keyword evidence="8" id="KW-0862">Zinc</keyword>
<dbReference type="GO" id="GO:0005770">
    <property type="term" value="C:late endosome"/>
    <property type="evidence" value="ECO:0007669"/>
    <property type="project" value="TreeGrafter"/>
</dbReference>
<protein>
    <recommendedName>
        <fullName evidence="14">FYVE and coiled-coil domain-containing protein 1</fullName>
    </recommendedName>
</protein>
<keyword evidence="5" id="KW-0479">Metal-binding</keyword>
<evidence type="ECO:0000259" key="19">
    <source>
        <dbReference type="PROSITE" id="PS50826"/>
    </source>
</evidence>
<feature type="coiled-coil region" evidence="16">
    <location>
        <begin position="319"/>
        <end position="346"/>
    </location>
</feature>
<dbReference type="FunFam" id="2.60.120.680:FF:000004">
    <property type="entry name" value="FYVE and coiled-coil domain containing 1"/>
    <property type="match status" value="1"/>
</dbReference>
<dbReference type="InterPro" id="IPR047337">
    <property type="entry name" value="FYVE_FYCO1"/>
</dbReference>
<feature type="coiled-coil region" evidence="16">
    <location>
        <begin position="814"/>
        <end position="841"/>
    </location>
</feature>
<reference evidence="21 22" key="1">
    <citation type="journal article" date="2021" name="Sci. Rep.">
        <title>Chromosome anchoring in Senegalese sole (Solea senegalensis) reveals sex-associated markers and genome rearrangements in flatfish.</title>
        <authorList>
            <person name="Guerrero-Cozar I."/>
            <person name="Gomez-Garrido J."/>
            <person name="Berbel C."/>
            <person name="Martinez-Blanch J.F."/>
            <person name="Alioto T."/>
            <person name="Claros M.G."/>
            <person name="Gagnaire P.A."/>
            <person name="Manchado M."/>
        </authorList>
    </citation>
    <scope>NUCLEOTIDE SEQUENCE [LARGE SCALE GENOMIC DNA]</scope>
    <source>
        <strain evidence="21">Sse05_10M</strain>
    </source>
</reference>
<evidence type="ECO:0000256" key="7">
    <source>
        <dbReference type="ARBA" id="ARBA00022771"/>
    </source>
</evidence>
<feature type="coiled-coil region" evidence="16">
    <location>
        <begin position="456"/>
        <end position="760"/>
    </location>
</feature>
<feature type="domain" description="RUN" evidence="19">
    <location>
        <begin position="38"/>
        <end position="171"/>
    </location>
</feature>
<feature type="compositionally biased region" description="Polar residues" evidence="17">
    <location>
        <begin position="1300"/>
        <end position="1310"/>
    </location>
</feature>
<feature type="compositionally biased region" description="Acidic residues" evidence="17">
    <location>
        <begin position="1358"/>
        <end position="1369"/>
    </location>
</feature>
<gene>
    <name evidence="21" type="ORF">JOB18_012574</name>
</gene>
<evidence type="ECO:0000256" key="4">
    <source>
        <dbReference type="ARBA" id="ARBA00022553"/>
    </source>
</evidence>
<evidence type="ECO:0000256" key="10">
    <source>
        <dbReference type="ARBA" id="ARBA00023054"/>
    </source>
</evidence>
<name>A0AAV6SAD6_SOLSE</name>
<evidence type="ECO:0000256" key="11">
    <source>
        <dbReference type="ARBA" id="ARBA00023228"/>
    </source>
</evidence>
<dbReference type="EMBL" id="JAGKHQ010000006">
    <property type="protein sequence ID" value="KAG7513612.1"/>
    <property type="molecule type" value="Genomic_DNA"/>
</dbReference>
<dbReference type="GO" id="GO:1901098">
    <property type="term" value="P:positive regulation of autophagosome maturation"/>
    <property type="evidence" value="ECO:0007669"/>
    <property type="project" value="TreeGrafter"/>
</dbReference>
<keyword evidence="10 16" id="KW-0175">Coiled coil</keyword>
<dbReference type="GO" id="GO:0008270">
    <property type="term" value="F:zinc ion binding"/>
    <property type="evidence" value="ECO:0007669"/>
    <property type="project" value="UniProtKB-KW"/>
</dbReference>
<dbReference type="InterPro" id="IPR047336">
    <property type="entry name" value="RUN_FYCO1"/>
</dbReference>
<organism evidence="21 22">
    <name type="scientific">Solea senegalensis</name>
    <name type="common">Senegalese sole</name>
    <dbReference type="NCBI Taxonomy" id="28829"/>
    <lineage>
        <taxon>Eukaryota</taxon>
        <taxon>Metazoa</taxon>
        <taxon>Chordata</taxon>
        <taxon>Craniata</taxon>
        <taxon>Vertebrata</taxon>
        <taxon>Euteleostomi</taxon>
        <taxon>Actinopterygii</taxon>
        <taxon>Neopterygii</taxon>
        <taxon>Teleostei</taxon>
        <taxon>Neoteleostei</taxon>
        <taxon>Acanthomorphata</taxon>
        <taxon>Carangaria</taxon>
        <taxon>Pleuronectiformes</taxon>
        <taxon>Pleuronectoidei</taxon>
        <taxon>Soleidae</taxon>
        <taxon>Solea</taxon>
    </lineage>
</organism>
<sequence>MATGVTVGESQLQRIIRDLHEAVAELAKEYKETGEPITDDSANLHKFSYKLEYLLQFDQKEKSTFLGTKKDYWDYFSDCLAKIKGANDGIRFVKSITELKTSLGKGRAFIRYSLIHQRLADTLQQCLMNQRVTSDWYYARSPFLKPHLSVDIINHLYELNEVLFDMASRGHDLDAAWPTYARRTLGSANSPGHMWKPPSRSSSINSLASTYSQQAHEFPSSPDFGHSLLNDLNESLPSCTEDVSTAEDLRLELDQSELKQRELLDNVQQLGEEASELRGIVVELQRQLDVSLAAQEAQQGLQVEFKALQMREGALYKEVEALRSKEKAMEAEHAQLQKNLAVADTKNMELMAKLDGVLNEKGQQAASHFDSAQKIHELLDRLKEAERGKMEAVTEAEEKKRQTERLQEELRFKEAAAKDGETKLGALVTSTSAENAILLVKVEEQCSALDKLQGALTLREKEASTLQRQLQDLQKSLKEKEKEVEMVKRKADEDKDAMHKNVHLKETLEREITSLKEHVQKKEAKLTSTCETLRKLETKNQSLNTEREKLTATLTKLEGNMKEQAIKVEDYMTQNVNLMELNEKLRTTVKKNEELKKEMAENRSVLEAELASVRASEKQLRGQLDDTKLTVDEKEKLLREENCKLDESLQRATMAAKLAETTLKQLEQENQGLREEQDAVKTALSRMQADLKNVHGQIGELEKNLGASLKNETALQEQLKAKEGLLVSKEEAIVELQSMLKSLEAREKELHIAKADAEATCAKQTELIKQVTSEKQVMEKSQLERHAVQVKENQEVTGQLTVVEGQLELNLKEVSRLQAEILDLRVQVQRSEEERLKFEAQLEVTAAQRDELKTLTEHLKFQTEALNQKHIAELMECKNKEEALIRKCDREVAAHAELAISEAAIREKLSNLKAQNDRLVLENSEKGECLHRANTEMAELGMTICKLSAEKEEALEHWTNDAARITELMKQVELQEECMTELRLENNRIRGELTQKETLPGTIVELQEQLERARNQLQGVKESSREEIKAIKFQMSSDSMNHQTQMKNVNEQLHKVKTQLQEELKNLSIFQAKVSELEAENAQLLLLTGEKDAHITKTEAIIRESEREILRLRDAGSRAEEAHMSVQKLCEELKQKLDATSAENQNQYLTMTAEIDDLNRTKTNLEERLIELIRDKDALWQKSDALEFEQKLRAEERWWLVDKEATHCLDCQGQFTWWLRRHHCRLCGRIFCYYCSNNFVMTKHSGKKERCCRECYSQHSAVVERFTQAELSPSDTDPPPPPPPPEAGPQSPPEPAQYKPTPTVTVSDPSNRSDDGVFDIITEEEVNGVYDSDTNSQATGGSMDGENDRQPPGTTALDAEDVTPDDPEESVPTVQDSEIVLLKSGEVTMSVPLSIDGICQFGDGSRELFIKSSCYSVITIVVEDHGPTISWMFNSEPKSISFSVVYQESTESQAEQSKVLIPLTRCNSHKETIRGQLKVRNPGLYMLIFDNSFSRFISKKVFYHLTMEKPIIYDGSDCP</sequence>
<dbReference type="InterPro" id="IPR004012">
    <property type="entry name" value="Run_dom"/>
</dbReference>
<evidence type="ECO:0000256" key="13">
    <source>
        <dbReference type="ARBA" id="ARBA00055152"/>
    </source>
</evidence>
<dbReference type="PROSITE" id="PS50178">
    <property type="entry name" value="ZF_FYVE"/>
    <property type="match status" value="1"/>
</dbReference>
<keyword evidence="12" id="KW-0968">Cytoplasmic vesicle</keyword>
<dbReference type="InterPro" id="IPR009038">
    <property type="entry name" value="GOLD_dom"/>
</dbReference>
<evidence type="ECO:0000259" key="20">
    <source>
        <dbReference type="PROSITE" id="PS50866"/>
    </source>
</evidence>
<feature type="region of interest" description="Disordered" evidence="17">
    <location>
        <begin position="1269"/>
        <end position="1372"/>
    </location>
</feature>
<dbReference type="PANTHER" id="PTHR46753:SF2">
    <property type="entry name" value="FYVE AND COILED-COIL DOMAIN-CONTAINING PROTEIN 1"/>
    <property type="match status" value="1"/>
</dbReference>
<dbReference type="Pfam" id="PF01363">
    <property type="entry name" value="FYVE"/>
    <property type="match status" value="1"/>
</dbReference>
<feature type="domain" description="FYVE-type" evidence="18">
    <location>
        <begin position="1202"/>
        <end position="1260"/>
    </location>
</feature>
<feature type="coiled-coil region" evidence="16">
    <location>
        <begin position="955"/>
        <end position="1175"/>
    </location>
</feature>
<feature type="coiled-coil region" evidence="16">
    <location>
        <begin position="375"/>
        <end position="416"/>
    </location>
</feature>
<dbReference type="CDD" id="cd17698">
    <property type="entry name" value="RUN_FYCO1"/>
    <property type="match status" value="1"/>
</dbReference>
<feature type="coiled-coil region" evidence="16">
    <location>
        <begin position="246"/>
        <end position="287"/>
    </location>
</feature>
<dbReference type="FunFam" id="1.20.58.900:FF:000010">
    <property type="entry name" value="FYVE and coiled-coil domain containing 1"/>
    <property type="match status" value="1"/>
</dbReference>
<comment type="function">
    <text evidence="13">May mediate microtubule plus end-directed vesicle transport.</text>
</comment>
<evidence type="ECO:0000256" key="3">
    <source>
        <dbReference type="ARBA" id="ARBA00004419"/>
    </source>
</evidence>
<evidence type="ECO:0000256" key="9">
    <source>
        <dbReference type="ARBA" id="ARBA00022990"/>
    </source>
</evidence>
<dbReference type="Pfam" id="PF02759">
    <property type="entry name" value="RUN"/>
    <property type="match status" value="1"/>
</dbReference>
<evidence type="ECO:0000256" key="2">
    <source>
        <dbReference type="ARBA" id="ARBA00004371"/>
    </source>
</evidence>
<evidence type="ECO:0000256" key="8">
    <source>
        <dbReference type="ARBA" id="ARBA00022833"/>
    </source>
</evidence>
<evidence type="ECO:0000256" key="6">
    <source>
        <dbReference type="ARBA" id="ARBA00022753"/>
    </source>
</evidence>
<evidence type="ECO:0000256" key="5">
    <source>
        <dbReference type="ARBA" id="ARBA00022723"/>
    </source>
</evidence>
<dbReference type="CDD" id="cd15726">
    <property type="entry name" value="FYVE_FYCO1"/>
    <property type="match status" value="1"/>
</dbReference>
<keyword evidence="11" id="KW-0458">Lysosome</keyword>
<evidence type="ECO:0000256" key="15">
    <source>
        <dbReference type="PROSITE-ProRule" id="PRU00091"/>
    </source>
</evidence>
<keyword evidence="7 15" id="KW-0863">Zinc-finger</keyword>
<dbReference type="InterPro" id="IPR000306">
    <property type="entry name" value="Znf_FYVE"/>
</dbReference>
<feature type="compositionally biased region" description="Pro residues" evidence="17">
    <location>
        <begin position="1276"/>
        <end position="1295"/>
    </location>
</feature>
<dbReference type="PROSITE" id="PS50826">
    <property type="entry name" value="RUN"/>
    <property type="match status" value="1"/>
</dbReference>
<dbReference type="GO" id="GO:0005776">
    <property type="term" value="C:autophagosome"/>
    <property type="evidence" value="ECO:0007669"/>
    <property type="project" value="UniProtKB-SubCell"/>
</dbReference>
<dbReference type="GO" id="GO:0072383">
    <property type="term" value="P:plus-end-directed vesicle transport along microtubule"/>
    <property type="evidence" value="ECO:0007669"/>
    <property type="project" value="TreeGrafter"/>
</dbReference>